<evidence type="ECO:0000256" key="3">
    <source>
        <dbReference type="ARBA" id="ARBA00022729"/>
    </source>
</evidence>
<dbReference type="EMBL" id="VLTL01000006">
    <property type="protein sequence ID" value="KAA0171519.1"/>
    <property type="molecule type" value="Genomic_DNA"/>
</dbReference>
<keyword evidence="5" id="KW-0325">Glycoprotein</keyword>
<sequence length="472" mass="50148">MRLFVAIVLAAAAGLGSASFCPLPAHARGGRLQSLVCENATTTFLRGPAAQTKTTPLDYNDVNAGDFQQRYWVNTDHWDQASGPLFLSVGGEGPAHAPSGWGVELAKTFKGAIATLEHRFYGESLPAGGPAVALGMDKIKYLTVAAALQDLNEGIDHIVQQIGADPSIPVVLIGGSYPGALVGWHRVAYPSKTVAGISSSGVVHSILEYTAFDQAVAQALPSSCADVVRATTAAFDQADAAGGAAAAAARALFGSPATMSVPDFAYMLADSAAMAAQYGTKDELCSALKPSNDPNVLMQQFADFTNAHYGTSFGSNCFYDTDCLINRPNDWQPTSRSWRFQKCSEMAWLQTAPATGSLRSASLTIEALKQQCQDIFGMDTPTVDAINAAYGGDKPSTSWVFYSQGSDDPWKPAGINHTLSSTLREFTANCDGCGHCKDLHSPSSSDPEVIRHQRQLEVAFLDDVLRLHRRSA</sequence>
<dbReference type="Proteomes" id="UP000324907">
    <property type="component" value="Unassembled WGS sequence"/>
</dbReference>
<evidence type="ECO:0000313" key="7">
    <source>
        <dbReference type="EMBL" id="KAA0161618.1"/>
    </source>
</evidence>
<dbReference type="Proteomes" id="UP000325113">
    <property type="component" value="Unassembled WGS sequence"/>
</dbReference>
<evidence type="ECO:0000313" key="9">
    <source>
        <dbReference type="Proteomes" id="UP000324907"/>
    </source>
</evidence>
<dbReference type="GO" id="GO:0008239">
    <property type="term" value="F:dipeptidyl-peptidase activity"/>
    <property type="evidence" value="ECO:0007669"/>
    <property type="project" value="TreeGrafter"/>
</dbReference>
<feature type="chain" id="PRO_5036136794" evidence="6">
    <location>
        <begin position="19"/>
        <end position="472"/>
    </location>
</feature>
<dbReference type="Gene3D" id="3.40.50.1820">
    <property type="entry name" value="alpha/beta hydrolase"/>
    <property type="match status" value="1"/>
</dbReference>
<dbReference type="Gene3D" id="1.20.120.980">
    <property type="entry name" value="Serine carboxypeptidase S28, SKS domain"/>
    <property type="match status" value="1"/>
</dbReference>
<dbReference type="InterPro" id="IPR008758">
    <property type="entry name" value="Peptidase_S28"/>
</dbReference>
<keyword evidence="3 6" id="KW-0732">Signal</keyword>
<dbReference type="PANTHER" id="PTHR11010:SF11">
    <property type="entry name" value="THYMUS-SPECIFIC SERINE PROTEASE"/>
    <property type="match status" value="1"/>
</dbReference>
<comment type="similarity">
    <text evidence="1">Belongs to the peptidase S28 family.</text>
</comment>
<organism evidence="7 10">
    <name type="scientific">Cafeteria roenbergensis</name>
    <name type="common">Marine flagellate</name>
    <dbReference type="NCBI Taxonomy" id="33653"/>
    <lineage>
        <taxon>Eukaryota</taxon>
        <taxon>Sar</taxon>
        <taxon>Stramenopiles</taxon>
        <taxon>Bigyra</taxon>
        <taxon>Opalozoa</taxon>
        <taxon>Bicosoecida</taxon>
        <taxon>Cafeteriaceae</taxon>
        <taxon>Cafeteria</taxon>
    </lineage>
</organism>
<name>A0A5A8D8V0_CAFRO</name>
<dbReference type="AlphaFoldDB" id="A0A5A8D8V0"/>
<dbReference type="EMBL" id="VLTM01000034">
    <property type="protein sequence ID" value="KAA0161618.1"/>
    <property type="molecule type" value="Genomic_DNA"/>
</dbReference>
<keyword evidence="2" id="KW-0645">Protease</keyword>
<evidence type="ECO:0000256" key="6">
    <source>
        <dbReference type="SAM" id="SignalP"/>
    </source>
</evidence>
<dbReference type="SUPFAM" id="SSF53474">
    <property type="entry name" value="alpha/beta-Hydrolases"/>
    <property type="match status" value="1"/>
</dbReference>
<gene>
    <name evidence="8" type="ORF">FNF28_00729</name>
    <name evidence="7" type="ORF">FNF31_03732</name>
</gene>
<accession>A0A5A8D8V0</accession>
<dbReference type="InterPro" id="IPR029058">
    <property type="entry name" value="AB_hydrolase_fold"/>
</dbReference>
<dbReference type="PANTHER" id="PTHR11010">
    <property type="entry name" value="PROTEASE S28 PRO-X CARBOXYPEPTIDASE-RELATED"/>
    <property type="match status" value="1"/>
</dbReference>
<evidence type="ECO:0000256" key="4">
    <source>
        <dbReference type="ARBA" id="ARBA00022801"/>
    </source>
</evidence>
<evidence type="ECO:0000256" key="5">
    <source>
        <dbReference type="ARBA" id="ARBA00023180"/>
    </source>
</evidence>
<keyword evidence="4" id="KW-0378">Hydrolase</keyword>
<feature type="signal peptide" evidence="6">
    <location>
        <begin position="1"/>
        <end position="18"/>
    </location>
</feature>
<dbReference type="GO" id="GO:0070008">
    <property type="term" value="F:serine-type exopeptidase activity"/>
    <property type="evidence" value="ECO:0007669"/>
    <property type="project" value="InterPro"/>
</dbReference>
<dbReference type="GO" id="GO:0006508">
    <property type="term" value="P:proteolysis"/>
    <property type="evidence" value="ECO:0007669"/>
    <property type="project" value="UniProtKB-KW"/>
</dbReference>
<dbReference type="InterPro" id="IPR042269">
    <property type="entry name" value="Ser_carbopepase_S28_SKS"/>
</dbReference>
<protein>
    <submittedName>
        <fullName evidence="7">Uncharacterized protein</fullName>
    </submittedName>
</protein>
<reference evidence="9 10" key="1">
    <citation type="submission" date="2019-07" db="EMBL/GenBank/DDBJ databases">
        <title>Genomes of Cafeteria roenbergensis.</title>
        <authorList>
            <person name="Fischer M.G."/>
            <person name="Hackl T."/>
            <person name="Roman M."/>
        </authorList>
    </citation>
    <scope>NUCLEOTIDE SEQUENCE [LARGE SCALE GENOMIC DNA]</scope>
    <source>
        <strain evidence="7 10">Cflag</strain>
        <strain evidence="8 9">RCC970-E3</strain>
    </source>
</reference>
<dbReference type="Pfam" id="PF05577">
    <property type="entry name" value="Peptidase_S28"/>
    <property type="match status" value="1"/>
</dbReference>
<proteinExistence type="inferred from homology"/>
<evidence type="ECO:0000256" key="2">
    <source>
        <dbReference type="ARBA" id="ARBA00022670"/>
    </source>
</evidence>
<comment type="caution">
    <text evidence="7">The sequence shown here is derived from an EMBL/GenBank/DDBJ whole genome shotgun (WGS) entry which is preliminary data.</text>
</comment>
<evidence type="ECO:0000313" key="10">
    <source>
        <dbReference type="Proteomes" id="UP000325113"/>
    </source>
</evidence>
<evidence type="ECO:0000313" key="8">
    <source>
        <dbReference type="EMBL" id="KAA0171519.1"/>
    </source>
</evidence>
<evidence type="ECO:0000256" key="1">
    <source>
        <dbReference type="ARBA" id="ARBA00011079"/>
    </source>
</evidence>